<dbReference type="EMBL" id="CP011391">
    <property type="protein sequence ID" value="AMK54974.1"/>
    <property type="molecule type" value="Genomic_DNA"/>
</dbReference>
<dbReference type="STRING" id="1702221.AALO17_18400"/>
<protein>
    <submittedName>
        <fullName evidence="1">Uncharacterized protein</fullName>
    </submittedName>
</protein>
<evidence type="ECO:0000313" key="1">
    <source>
        <dbReference type="EMBL" id="AMK54974.1"/>
    </source>
</evidence>
<proteinExistence type="predicted"/>
<dbReference type="Proteomes" id="UP000069771">
    <property type="component" value="Chromosome"/>
</dbReference>
<reference evidence="1 2" key="1">
    <citation type="journal article" date="2016" name="Gut Pathog.">
        <title>Whole genome sequencing of "Faecalibaculum rodentium" ALO17, isolated from C57BL/6J laboratory mouse feces.</title>
        <authorList>
            <person name="Lim S."/>
            <person name="Chang D.H."/>
            <person name="Ahn S."/>
            <person name="Kim B.C."/>
        </authorList>
    </citation>
    <scope>NUCLEOTIDE SEQUENCE [LARGE SCALE GENOMIC DNA]</scope>
    <source>
        <strain evidence="1 2">Alo17</strain>
    </source>
</reference>
<sequence>MVFSLRLHKTAGRPGFPAVWMAVSVLAHDKNGTKSGQDTRLPEGKMIRYSGCVPAHVCQIWLLS</sequence>
<gene>
    <name evidence="1" type="ORF">AALO17_18400</name>
</gene>
<organism evidence="1 2">
    <name type="scientific">Faecalibaculum rodentium</name>
    <dbReference type="NCBI Taxonomy" id="1702221"/>
    <lineage>
        <taxon>Bacteria</taxon>
        <taxon>Bacillati</taxon>
        <taxon>Bacillota</taxon>
        <taxon>Erysipelotrichia</taxon>
        <taxon>Erysipelotrichales</taxon>
        <taxon>Erysipelotrichaceae</taxon>
        <taxon>Faecalibaculum</taxon>
    </lineage>
</organism>
<dbReference type="KEGG" id="fro:AALO17_18400"/>
<accession>A0A140DWE7</accession>
<keyword evidence="2" id="KW-1185">Reference proteome</keyword>
<name>A0A140DWE7_9FIRM</name>
<dbReference type="AlphaFoldDB" id="A0A140DWE7"/>
<evidence type="ECO:0000313" key="2">
    <source>
        <dbReference type="Proteomes" id="UP000069771"/>
    </source>
</evidence>